<keyword evidence="2" id="KW-1185">Reference proteome</keyword>
<evidence type="ECO:0000313" key="1">
    <source>
        <dbReference type="EMBL" id="CAI7991305.1"/>
    </source>
</evidence>
<gene>
    <name evidence="1" type="ORF">GBAR_LOCUS691</name>
</gene>
<sequence>MQVVRIYTGEDGESHIEEMELPFEQVGHALRTATEAATGVQFSSLKPTQLVDFHTAPRRQYVITLQGQVEIGLGDGTKRIFNIGDIELCEDLSGRGHTTRSVGDVDRVSVQIPLTDQTPGGGLDV</sequence>
<dbReference type="EMBL" id="CASHTH010000109">
    <property type="protein sequence ID" value="CAI7991305.1"/>
    <property type="molecule type" value="Genomic_DNA"/>
</dbReference>
<dbReference type="Proteomes" id="UP001174909">
    <property type="component" value="Unassembled WGS sequence"/>
</dbReference>
<dbReference type="AlphaFoldDB" id="A0AA35QUB9"/>
<reference evidence="1" key="1">
    <citation type="submission" date="2023-03" db="EMBL/GenBank/DDBJ databases">
        <authorList>
            <person name="Steffen K."/>
            <person name="Cardenas P."/>
        </authorList>
    </citation>
    <scope>NUCLEOTIDE SEQUENCE</scope>
</reference>
<evidence type="ECO:0008006" key="3">
    <source>
        <dbReference type="Google" id="ProtNLM"/>
    </source>
</evidence>
<comment type="caution">
    <text evidence="1">The sequence shown here is derived from an EMBL/GenBank/DDBJ whole genome shotgun (WGS) entry which is preliminary data.</text>
</comment>
<proteinExistence type="predicted"/>
<protein>
    <recommendedName>
        <fullName evidence="3">Cupin domain-containing protein</fullName>
    </recommendedName>
</protein>
<accession>A0AA35QUB9</accession>
<name>A0AA35QUB9_GEOBA</name>
<dbReference type="Gene3D" id="2.60.120.10">
    <property type="entry name" value="Jelly Rolls"/>
    <property type="match status" value="1"/>
</dbReference>
<dbReference type="InterPro" id="IPR014710">
    <property type="entry name" value="RmlC-like_jellyroll"/>
</dbReference>
<organism evidence="1 2">
    <name type="scientific">Geodia barretti</name>
    <name type="common">Barrett's horny sponge</name>
    <dbReference type="NCBI Taxonomy" id="519541"/>
    <lineage>
        <taxon>Eukaryota</taxon>
        <taxon>Metazoa</taxon>
        <taxon>Porifera</taxon>
        <taxon>Demospongiae</taxon>
        <taxon>Heteroscleromorpha</taxon>
        <taxon>Tetractinellida</taxon>
        <taxon>Astrophorina</taxon>
        <taxon>Geodiidae</taxon>
        <taxon>Geodia</taxon>
    </lineage>
</organism>
<evidence type="ECO:0000313" key="2">
    <source>
        <dbReference type="Proteomes" id="UP001174909"/>
    </source>
</evidence>